<name>A0A931BW64_9HYPH</name>
<feature type="transmembrane region" description="Helical" evidence="1">
    <location>
        <begin position="57"/>
        <end position="76"/>
    </location>
</feature>
<protein>
    <submittedName>
        <fullName evidence="2">CDP-archaeol synthase</fullName>
    </submittedName>
</protein>
<keyword evidence="1" id="KW-1133">Transmembrane helix</keyword>
<dbReference type="Pfam" id="PF01864">
    <property type="entry name" value="CarS-like"/>
    <property type="match status" value="1"/>
</dbReference>
<dbReference type="EMBL" id="JADQDO010000004">
    <property type="protein sequence ID" value="MBF9233927.1"/>
    <property type="molecule type" value="Genomic_DNA"/>
</dbReference>
<dbReference type="InterPro" id="IPR032690">
    <property type="entry name" value="CarS"/>
</dbReference>
<organism evidence="2 3">
    <name type="scientific">Microvirga alba</name>
    <dbReference type="NCBI Taxonomy" id="2791025"/>
    <lineage>
        <taxon>Bacteria</taxon>
        <taxon>Pseudomonadati</taxon>
        <taxon>Pseudomonadota</taxon>
        <taxon>Alphaproteobacteria</taxon>
        <taxon>Hyphomicrobiales</taxon>
        <taxon>Methylobacteriaceae</taxon>
        <taxon>Microvirga</taxon>
    </lineage>
</organism>
<keyword evidence="1" id="KW-0812">Transmembrane</keyword>
<proteinExistence type="predicted"/>
<dbReference type="RefSeq" id="WP_196271907.1">
    <property type="nucleotide sequence ID" value="NZ_JADQDO010000004.1"/>
</dbReference>
<accession>A0A931BW64</accession>
<dbReference type="AlphaFoldDB" id="A0A931BW64"/>
<evidence type="ECO:0000256" key="1">
    <source>
        <dbReference type="SAM" id="Phobius"/>
    </source>
</evidence>
<dbReference type="PANTHER" id="PTHR39650:SF1">
    <property type="entry name" value="CDP-ARCHAEOL SYNTHASE"/>
    <property type="match status" value="1"/>
</dbReference>
<sequence length="163" mass="17921">MIDPILIIRLLILLGVANGTPIFARKLFGNRFDTPLDCGVILRDGQPLLGVSKTIRGLFVSIVCTGTVAAVLNLGWRAGVVLATGSMLGDLFSSFVKRRLGFKVHAQAFALDQIPEALFPLLLLRRQLDLSGLDIALPIIAFVILEVLLSRLLFRLDIRDRPY</sequence>
<feature type="transmembrane region" description="Helical" evidence="1">
    <location>
        <begin position="135"/>
        <end position="154"/>
    </location>
</feature>
<gene>
    <name evidence="2" type="ORF">I2H38_11115</name>
</gene>
<evidence type="ECO:0000313" key="3">
    <source>
        <dbReference type="Proteomes" id="UP000599312"/>
    </source>
</evidence>
<keyword evidence="3" id="KW-1185">Reference proteome</keyword>
<dbReference type="PANTHER" id="PTHR39650">
    <property type="entry name" value="CDP-ARCHAEOL SYNTHASE"/>
    <property type="match status" value="1"/>
</dbReference>
<dbReference type="Proteomes" id="UP000599312">
    <property type="component" value="Unassembled WGS sequence"/>
</dbReference>
<feature type="transmembrane region" description="Helical" evidence="1">
    <location>
        <begin position="6"/>
        <end position="24"/>
    </location>
</feature>
<evidence type="ECO:0000313" key="2">
    <source>
        <dbReference type="EMBL" id="MBF9233927.1"/>
    </source>
</evidence>
<comment type="caution">
    <text evidence="2">The sequence shown here is derived from an EMBL/GenBank/DDBJ whole genome shotgun (WGS) entry which is preliminary data.</text>
</comment>
<keyword evidence="1" id="KW-0472">Membrane</keyword>
<reference evidence="2" key="1">
    <citation type="submission" date="2020-11" db="EMBL/GenBank/DDBJ databases">
        <authorList>
            <person name="Kim M.K."/>
        </authorList>
    </citation>
    <scope>NUCLEOTIDE SEQUENCE</scope>
    <source>
        <strain evidence="2">BT350</strain>
    </source>
</reference>